<feature type="compositionally biased region" description="Polar residues" evidence="8">
    <location>
        <begin position="1"/>
        <end position="10"/>
    </location>
</feature>
<feature type="compositionally biased region" description="Basic and acidic residues" evidence="8">
    <location>
        <begin position="123"/>
        <end position="142"/>
    </location>
</feature>
<keyword evidence="3" id="KW-0813">Transport</keyword>
<dbReference type="PANTHER" id="PTHR33228">
    <property type="entry name" value="PROTEIN GLUTAMINE DUMPER 4-RELATED"/>
    <property type="match status" value="1"/>
</dbReference>
<organism evidence="10 11">
    <name type="scientific">Kalanchoe fedtschenkoi</name>
    <name type="common">Lavender scallops</name>
    <name type="synonym">South American air plant</name>
    <dbReference type="NCBI Taxonomy" id="63787"/>
    <lineage>
        <taxon>Eukaryota</taxon>
        <taxon>Viridiplantae</taxon>
        <taxon>Streptophyta</taxon>
        <taxon>Embryophyta</taxon>
        <taxon>Tracheophyta</taxon>
        <taxon>Spermatophyta</taxon>
        <taxon>Magnoliopsida</taxon>
        <taxon>eudicotyledons</taxon>
        <taxon>Gunneridae</taxon>
        <taxon>Pentapetalae</taxon>
        <taxon>Saxifragales</taxon>
        <taxon>Crassulaceae</taxon>
        <taxon>Kalanchoe</taxon>
    </lineage>
</organism>
<evidence type="ECO:0000256" key="1">
    <source>
        <dbReference type="ARBA" id="ARBA00004167"/>
    </source>
</evidence>
<feature type="region of interest" description="Disordered" evidence="8">
    <location>
        <begin position="1"/>
        <end position="30"/>
    </location>
</feature>
<dbReference type="InterPro" id="IPR040359">
    <property type="entry name" value="GDU"/>
</dbReference>
<comment type="similarity">
    <text evidence="2">Belongs to the GLUTAMINE DUMPER 1 (TC 9.B.60) family.</text>
</comment>
<comment type="subcellular location">
    <subcellularLocation>
        <location evidence="1">Membrane</location>
        <topology evidence="1">Single-pass membrane protein</topology>
    </subcellularLocation>
</comment>
<dbReference type="GO" id="GO:0080143">
    <property type="term" value="P:regulation of amino acid export"/>
    <property type="evidence" value="ECO:0007669"/>
    <property type="project" value="InterPro"/>
</dbReference>
<evidence type="ECO:0000256" key="2">
    <source>
        <dbReference type="ARBA" id="ARBA00009977"/>
    </source>
</evidence>
<dbReference type="GO" id="GO:0006865">
    <property type="term" value="P:amino acid transport"/>
    <property type="evidence" value="ECO:0007669"/>
    <property type="project" value="UniProtKB-KW"/>
</dbReference>
<dbReference type="Proteomes" id="UP000594263">
    <property type="component" value="Unplaced"/>
</dbReference>
<dbReference type="AlphaFoldDB" id="A0A7N0VI72"/>
<feature type="compositionally biased region" description="Low complexity" evidence="8">
    <location>
        <begin position="11"/>
        <end position="24"/>
    </location>
</feature>
<dbReference type="GO" id="GO:0016020">
    <property type="term" value="C:membrane"/>
    <property type="evidence" value="ECO:0007669"/>
    <property type="project" value="UniProtKB-SubCell"/>
</dbReference>
<reference evidence="10" key="1">
    <citation type="submission" date="2021-01" db="UniProtKB">
        <authorList>
            <consortium name="EnsemblPlants"/>
        </authorList>
    </citation>
    <scope>IDENTIFICATION</scope>
</reference>
<evidence type="ECO:0000256" key="9">
    <source>
        <dbReference type="SAM" id="Phobius"/>
    </source>
</evidence>
<dbReference type="Gramene" id="Kaladp0809s0082.1.v1.1">
    <property type="protein sequence ID" value="Kaladp0809s0082.1.v1.1.CDS.1"/>
    <property type="gene ID" value="Kaladp0809s0082.v1.1"/>
</dbReference>
<keyword evidence="11" id="KW-1185">Reference proteome</keyword>
<evidence type="ECO:0000256" key="8">
    <source>
        <dbReference type="SAM" id="MobiDB-lite"/>
    </source>
</evidence>
<evidence type="ECO:0000256" key="3">
    <source>
        <dbReference type="ARBA" id="ARBA00022448"/>
    </source>
</evidence>
<dbReference type="PANTHER" id="PTHR33228:SF49">
    <property type="entry name" value="PROTEIN GLUTAMINE DUMPER 5"/>
    <property type="match status" value="1"/>
</dbReference>
<keyword evidence="5" id="KW-0029">Amino-acid transport</keyword>
<evidence type="ECO:0000313" key="10">
    <source>
        <dbReference type="EnsemblPlants" id="Kaladp0809s0082.1.v1.1.CDS.1"/>
    </source>
</evidence>
<evidence type="ECO:0000313" key="11">
    <source>
        <dbReference type="Proteomes" id="UP000594263"/>
    </source>
</evidence>
<feature type="transmembrane region" description="Helical" evidence="9">
    <location>
        <begin position="37"/>
        <end position="61"/>
    </location>
</feature>
<keyword evidence="7 9" id="KW-0472">Membrane</keyword>
<protein>
    <submittedName>
        <fullName evidence="10">Uncharacterized protein</fullName>
    </submittedName>
</protein>
<name>A0A7N0VI72_KALFE</name>
<proteinExistence type="inferred from homology"/>
<evidence type="ECO:0000256" key="5">
    <source>
        <dbReference type="ARBA" id="ARBA00022970"/>
    </source>
</evidence>
<evidence type="ECO:0000256" key="7">
    <source>
        <dbReference type="ARBA" id="ARBA00023136"/>
    </source>
</evidence>
<feature type="compositionally biased region" description="Polar residues" evidence="8">
    <location>
        <begin position="109"/>
        <end position="121"/>
    </location>
</feature>
<dbReference type="OMA" id="NYLGTGH"/>
<keyword evidence="4 9" id="KW-0812">Transmembrane</keyword>
<sequence>MKTSSSYNDHSSASPSLRSPSTASHPPRSPWHSPVPYLLGGLAAMIGLIAFALLVLVCSYWKLSGHLEGGEDHQGESGVETVKVEVDTRVFEDDFLVIMAGEIKPTHLATPSTSKTSSFLVNSERRRAVDDHGGTSSTDPDH</sequence>
<evidence type="ECO:0000256" key="4">
    <source>
        <dbReference type="ARBA" id="ARBA00022692"/>
    </source>
</evidence>
<accession>A0A7N0VI72</accession>
<evidence type="ECO:0000256" key="6">
    <source>
        <dbReference type="ARBA" id="ARBA00022989"/>
    </source>
</evidence>
<keyword evidence="6 9" id="KW-1133">Transmembrane helix</keyword>
<feature type="region of interest" description="Disordered" evidence="8">
    <location>
        <begin position="107"/>
        <end position="142"/>
    </location>
</feature>
<dbReference type="EnsemblPlants" id="Kaladp0809s0082.1.v1.1">
    <property type="protein sequence ID" value="Kaladp0809s0082.1.v1.1.CDS.1"/>
    <property type="gene ID" value="Kaladp0809s0082.v1.1"/>
</dbReference>